<dbReference type="EMBL" id="JAWZYT010003826">
    <property type="protein sequence ID" value="KAK4296588.1"/>
    <property type="molecule type" value="Genomic_DNA"/>
</dbReference>
<keyword evidence="2" id="KW-1185">Reference proteome</keyword>
<dbReference type="Proteomes" id="UP001292094">
    <property type="component" value="Unassembled WGS sequence"/>
</dbReference>
<proteinExistence type="predicted"/>
<comment type="caution">
    <text evidence="1">The sequence shown here is derived from an EMBL/GenBank/DDBJ whole genome shotgun (WGS) entry which is preliminary data.</text>
</comment>
<evidence type="ECO:0000313" key="1">
    <source>
        <dbReference type="EMBL" id="KAK4296588.1"/>
    </source>
</evidence>
<dbReference type="AlphaFoldDB" id="A0AAE1NVN8"/>
<name>A0AAE1NVN8_9EUCA</name>
<gene>
    <name evidence="1" type="ORF">Pmani_030926</name>
</gene>
<accession>A0AAE1NVN8</accession>
<sequence>MDGWVVEHRIKKGESVVGMTELVVGGGSKDKKGVVCVREKVNTGKGMVEVNVLGEEKSKGRDGTIGGKSEI</sequence>
<evidence type="ECO:0000313" key="2">
    <source>
        <dbReference type="Proteomes" id="UP001292094"/>
    </source>
</evidence>
<reference evidence="1" key="1">
    <citation type="submission" date="2023-11" db="EMBL/GenBank/DDBJ databases">
        <title>Genome assemblies of two species of porcelain crab, Petrolisthes cinctipes and Petrolisthes manimaculis (Anomura: Porcellanidae).</title>
        <authorList>
            <person name="Angst P."/>
        </authorList>
    </citation>
    <scope>NUCLEOTIDE SEQUENCE</scope>
    <source>
        <strain evidence="1">PB745_02</strain>
        <tissue evidence="1">Gill</tissue>
    </source>
</reference>
<protein>
    <submittedName>
        <fullName evidence="1">Uncharacterized protein</fullName>
    </submittedName>
</protein>
<organism evidence="1 2">
    <name type="scientific">Petrolisthes manimaculis</name>
    <dbReference type="NCBI Taxonomy" id="1843537"/>
    <lineage>
        <taxon>Eukaryota</taxon>
        <taxon>Metazoa</taxon>
        <taxon>Ecdysozoa</taxon>
        <taxon>Arthropoda</taxon>
        <taxon>Crustacea</taxon>
        <taxon>Multicrustacea</taxon>
        <taxon>Malacostraca</taxon>
        <taxon>Eumalacostraca</taxon>
        <taxon>Eucarida</taxon>
        <taxon>Decapoda</taxon>
        <taxon>Pleocyemata</taxon>
        <taxon>Anomura</taxon>
        <taxon>Galatheoidea</taxon>
        <taxon>Porcellanidae</taxon>
        <taxon>Petrolisthes</taxon>
    </lineage>
</organism>